<proteinExistence type="predicted"/>
<reference evidence="1" key="1">
    <citation type="submission" date="2016-05" db="EMBL/GenBank/DDBJ databases">
        <authorList>
            <person name="Lavstsen T."/>
            <person name="Jespersen J.S."/>
        </authorList>
    </citation>
    <scope>NUCLEOTIDE SEQUENCE</scope>
    <source>
        <tissue evidence="1">Brain</tissue>
    </source>
</reference>
<dbReference type="AlphaFoldDB" id="A0A1A8PTV5"/>
<gene>
    <name evidence="1" type="primary">Nfu_g_1_002000</name>
</gene>
<reference evidence="1" key="2">
    <citation type="submission" date="2016-06" db="EMBL/GenBank/DDBJ databases">
        <title>The genome of a short-lived fish provides insights into sex chromosome evolution and the genetic control of aging.</title>
        <authorList>
            <person name="Reichwald K."/>
            <person name="Felder M."/>
            <person name="Petzold A."/>
            <person name="Koch P."/>
            <person name="Groth M."/>
            <person name="Platzer M."/>
        </authorList>
    </citation>
    <scope>NUCLEOTIDE SEQUENCE</scope>
    <source>
        <tissue evidence="1">Brain</tissue>
    </source>
</reference>
<evidence type="ECO:0000313" key="1">
    <source>
        <dbReference type="EMBL" id="SBR84673.1"/>
    </source>
</evidence>
<organism evidence="1">
    <name type="scientific">Nothobranchius rachovii</name>
    <name type="common">bluefin notho</name>
    <dbReference type="NCBI Taxonomy" id="451742"/>
    <lineage>
        <taxon>Eukaryota</taxon>
        <taxon>Metazoa</taxon>
        <taxon>Chordata</taxon>
        <taxon>Craniata</taxon>
        <taxon>Vertebrata</taxon>
        <taxon>Euteleostomi</taxon>
        <taxon>Actinopterygii</taxon>
        <taxon>Neopterygii</taxon>
        <taxon>Teleostei</taxon>
        <taxon>Neoteleostei</taxon>
        <taxon>Acanthomorphata</taxon>
        <taxon>Ovalentaria</taxon>
        <taxon>Atherinomorphae</taxon>
        <taxon>Cyprinodontiformes</taxon>
        <taxon>Nothobranchiidae</taxon>
        <taxon>Nothobranchius</taxon>
    </lineage>
</organism>
<protein>
    <submittedName>
        <fullName evidence="1">Uncharacterized protein</fullName>
    </submittedName>
</protein>
<name>A0A1A8PTV5_9TELE</name>
<sequence length="42" mass="4875">YCPRFGDATIQLTAFHNVAAQCTSFHFYSLDSDFVNFDILLW</sequence>
<feature type="non-terminal residue" evidence="1">
    <location>
        <position position="1"/>
    </location>
</feature>
<dbReference type="EMBL" id="HAEI01003459">
    <property type="protein sequence ID" value="SBR84673.1"/>
    <property type="molecule type" value="Transcribed_RNA"/>
</dbReference>
<feature type="non-terminal residue" evidence="1">
    <location>
        <position position="42"/>
    </location>
</feature>
<accession>A0A1A8PTV5</accession>